<dbReference type="Proteomes" id="UP001157114">
    <property type="component" value="Unassembled WGS sequence"/>
</dbReference>
<feature type="transmembrane region" description="Helical" evidence="2">
    <location>
        <begin position="174"/>
        <end position="193"/>
    </location>
</feature>
<keyword evidence="2" id="KW-0472">Membrane</keyword>
<dbReference type="PANTHER" id="PTHR42709">
    <property type="entry name" value="ALKALINE PHOSPHATASE LIKE PROTEIN"/>
    <property type="match status" value="1"/>
</dbReference>
<keyword evidence="5" id="KW-1185">Reference proteome</keyword>
<accession>A0ABQ6GN24</accession>
<feature type="domain" description="VTT" evidence="3">
    <location>
        <begin position="31"/>
        <end position="156"/>
    </location>
</feature>
<dbReference type="EMBL" id="BSSQ01000019">
    <property type="protein sequence ID" value="GLX70751.1"/>
    <property type="molecule type" value="Genomic_DNA"/>
</dbReference>
<keyword evidence="2" id="KW-1133">Transmembrane helix</keyword>
<feature type="transmembrane region" description="Helical" evidence="2">
    <location>
        <begin position="52"/>
        <end position="72"/>
    </location>
</feature>
<dbReference type="PANTHER" id="PTHR42709:SF9">
    <property type="entry name" value="ALKALINE PHOSPHATASE LIKE PROTEIN"/>
    <property type="match status" value="1"/>
</dbReference>
<proteinExistence type="inferred from homology"/>
<protein>
    <submittedName>
        <fullName evidence="4">Alkaline phosphatase</fullName>
    </submittedName>
</protein>
<dbReference type="InterPro" id="IPR051311">
    <property type="entry name" value="DedA_domain"/>
</dbReference>
<feature type="transmembrane region" description="Helical" evidence="2">
    <location>
        <begin position="12"/>
        <end position="31"/>
    </location>
</feature>
<dbReference type="RefSeq" id="WP_284241527.1">
    <property type="nucleotide sequence ID" value="NZ_BSSQ01000019.1"/>
</dbReference>
<feature type="transmembrane region" description="Helical" evidence="2">
    <location>
        <begin position="136"/>
        <end position="154"/>
    </location>
</feature>
<dbReference type="Pfam" id="PF09335">
    <property type="entry name" value="VTT_dom"/>
    <property type="match status" value="1"/>
</dbReference>
<comment type="similarity">
    <text evidence="1">Belongs to the DedA family.</text>
</comment>
<evidence type="ECO:0000313" key="4">
    <source>
        <dbReference type="EMBL" id="GLX70751.1"/>
    </source>
</evidence>
<gene>
    <name evidence="4" type="ORF">MU1_50970</name>
</gene>
<comment type="caution">
    <text evidence="4">The sequence shown here is derived from an EMBL/GenBank/DDBJ whole genome shotgun (WGS) entry which is preliminary data.</text>
</comment>
<evidence type="ECO:0000313" key="5">
    <source>
        <dbReference type="Proteomes" id="UP001157114"/>
    </source>
</evidence>
<dbReference type="InterPro" id="IPR032816">
    <property type="entry name" value="VTT_dom"/>
</dbReference>
<name>A0ABQ6GN24_9BACL</name>
<evidence type="ECO:0000256" key="2">
    <source>
        <dbReference type="SAM" id="Phobius"/>
    </source>
</evidence>
<evidence type="ECO:0000256" key="1">
    <source>
        <dbReference type="ARBA" id="ARBA00010792"/>
    </source>
</evidence>
<evidence type="ECO:0000259" key="3">
    <source>
        <dbReference type="Pfam" id="PF09335"/>
    </source>
</evidence>
<organism evidence="4 5">
    <name type="scientific">Paenibacillus glycanilyticus</name>
    <dbReference type="NCBI Taxonomy" id="126569"/>
    <lineage>
        <taxon>Bacteria</taxon>
        <taxon>Bacillati</taxon>
        <taxon>Bacillota</taxon>
        <taxon>Bacilli</taxon>
        <taxon>Bacillales</taxon>
        <taxon>Paenibacillaceae</taxon>
        <taxon>Paenibacillus</taxon>
    </lineage>
</organism>
<reference evidence="4 5" key="1">
    <citation type="submission" date="2023-03" db="EMBL/GenBank/DDBJ databases">
        <title>Draft genome sequence of the bacteria which degrade cell wall of Tricholomamatutake.</title>
        <authorList>
            <person name="Konishi Y."/>
            <person name="Fukuta Y."/>
            <person name="Shirasaka N."/>
        </authorList>
    </citation>
    <scope>NUCLEOTIDE SEQUENCE [LARGE SCALE GENOMIC DNA]</scope>
    <source>
        <strain evidence="5">mu1</strain>
    </source>
</reference>
<keyword evidence="2" id="KW-0812">Transmembrane</keyword>
<sequence length="209" mass="23029">MGYDFLVSVIEQFGYVSLFLVLCLGLIGLPVPNEVVVMTGGAFAASGLLSPVPAYLMVFLGICSAMTFNYSIGRFAGSKVFDWFMKKKNMDKFVQQAQHMSEKYGGFALSIGLVLPVLRHVMPFVGGTNKMTYRRFALFAYPSAFVWTLVYFIIGTFVGDRVQSIGNAIADNGMIVVYVLLAIAAGVGVWLFIRNRSNAKKNEKAERTL</sequence>